<comment type="similarity">
    <text evidence="2 6">Belongs to the glycosyl hydrolase 53 family.</text>
</comment>
<keyword evidence="8" id="KW-0624">Polysaccharide degradation</keyword>
<dbReference type="SUPFAM" id="SSF51445">
    <property type="entry name" value="(Trans)glycosidases"/>
    <property type="match status" value="1"/>
</dbReference>
<keyword evidence="9" id="KW-1185">Reference proteome</keyword>
<dbReference type="OrthoDB" id="3981930at2"/>
<protein>
    <recommendedName>
        <fullName evidence="3 6">Arabinogalactan endo-beta-1,4-galactanase</fullName>
        <ecNumber evidence="3 6">3.2.1.89</ecNumber>
    </recommendedName>
</protein>
<sequence length="677" mass="74017">MTVTIDNAGFETADSNGVVQGWTTTRAIHASSEPGTVYSGKRSLLINRENSDTLLSQDVHAKPGIYDLSLMVWANGPLKDSRFEANGDAVPIASAGAVQIDGEKTWDEIRLEGVRVEADGELDVRIYVEPIASPDFVGYIDDVAIERTGDLDAAGDGGEAGASGSVGASGRSGMPIWQPVTVRGGDMQDQRARIDGLEDGYYTLTVMTRNPGGWRQCYVYAGSEPGEPDGTGDSHATGLARDDVRRAAVPRNAFRPQDKDKWKRVTVRGIVVSGGSLTVGVHAEGGTGSDVVCEFDDWRLERDVRQDGEPYRLYIGGDITEVPYVIDQGGVFRDEHGEPVDPIAFAGANGWNIVRIRVFNETGKGHGGDGWYIPGGYHEVADGLKLARRTKAAGMAIQWSFHYSDTWTNPGIQMVPHAWQRKIEGLGDDAAVDMLERLVYEYTADTLDRLNAQGTTPEFVSIGNETRSGMLLPYGSLDHWDALARFYNAGARAVRELCPDAKIIIHVDDGGNTRRYMEYFGAARDHGVDYDVIGSSFYPFWTQKSAKQFAQFATKVTHEFGKPIMIMETGFNWTGNNGAGYPGQLTNNGPYGGPETSSPELQRDFLIDLFNELRGVPDGMAIGDLYWDPVMIYANGNVHWSYRESDDMPGGNVVDNTALFDFDGRALPAFDAYRYNG</sequence>
<dbReference type="Gene3D" id="2.60.120.260">
    <property type="entry name" value="Galactose-binding domain-like"/>
    <property type="match status" value="2"/>
</dbReference>
<comment type="caution">
    <text evidence="8">The sequence shown here is derived from an EMBL/GenBank/DDBJ whole genome shotgun (WGS) entry which is preliminary data.</text>
</comment>
<dbReference type="GO" id="GO:0045493">
    <property type="term" value="P:xylan catabolic process"/>
    <property type="evidence" value="ECO:0007669"/>
    <property type="project" value="UniProtKB-KW"/>
</dbReference>
<dbReference type="GO" id="GO:0015926">
    <property type="term" value="F:glucosidase activity"/>
    <property type="evidence" value="ECO:0007669"/>
    <property type="project" value="InterPro"/>
</dbReference>
<reference evidence="8 9" key="1">
    <citation type="submission" date="2014-03" db="EMBL/GenBank/DDBJ databases">
        <title>Genomics of Bifidobacteria.</title>
        <authorList>
            <person name="Ventura M."/>
            <person name="Milani C."/>
            <person name="Lugli G.A."/>
        </authorList>
    </citation>
    <scope>NUCLEOTIDE SEQUENCE [LARGE SCALE GENOMIC DNA]</scope>
    <source>
        <strain evidence="8 9">DSM 23969</strain>
    </source>
</reference>
<evidence type="ECO:0000256" key="1">
    <source>
        <dbReference type="ARBA" id="ARBA00001695"/>
    </source>
</evidence>
<keyword evidence="8" id="KW-0119">Carbohydrate metabolism</keyword>
<dbReference type="Proteomes" id="UP000029108">
    <property type="component" value="Unassembled WGS sequence"/>
</dbReference>
<dbReference type="RefSeq" id="WP_160268224.1">
    <property type="nucleotide sequence ID" value="NZ_JDUU01000009.1"/>
</dbReference>
<accession>A0A087A1D4</accession>
<feature type="compositionally biased region" description="Low complexity" evidence="7">
    <location>
        <begin position="162"/>
        <end position="173"/>
    </location>
</feature>
<dbReference type="STRING" id="1437608.GCA_000771645_02594"/>
<dbReference type="InterPro" id="IPR017853">
    <property type="entry name" value="GH"/>
</dbReference>
<keyword evidence="4 6" id="KW-0378">Hydrolase</keyword>
<dbReference type="Gene3D" id="3.20.20.80">
    <property type="entry name" value="Glycosidases"/>
    <property type="match status" value="1"/>
</dbReference>
<feature type="region of interest" description="Disordered" evidence="7">
    <location>
        <begin position="151"/>
        <end position="174"/>
    </location>
</feature>
<dbReference type="EMBL" id="JGYN01000004">
    <property type="protein sequence ID" value="KFI52584.1"/>
    <property type="molecule type" value="Genomic_DNA"/>
</dbReference>
<dbReference type="GO" id="GO:0031218">
    <property type="term" value="F:arabinogalactan endo-1,4-beta-galactosidase activity"/>
    <property type="evidence" value="ECO:0007669"/>
    <property type="project" value="UniProtKB-EC"/>
</dbReference>
<name>A0A087A1D4_9BIFI</name>
<organism evidence="8 9">
    <name type="scientific">Bifidobacterium biavatii DSM 23969</name>
    <dbReference type="NCBI Taxonomy" id="1437608"/>
    <lineage>
        <taxon>Bacteria</taxon>
        <taxon>Bacillati</taxon>
        <taxon>Actinomycetota</taxon>
        <taxon>Actinomycetes</taxon>
        <taxon>Bifidobacteriales</taxon>
        <taxon>Bifidobacteriaceae</taxon>
        <taxon>Bifidobacterium</taxon>
    </lineage>
</organism>
<dbReference type="eggNOG" id="COG3867">
    <property type="taxonomic scope" value="Bacteria"/>
</dbReference>
<keyword evidence="5 6" id="KW-0326">Glycosidase</keyword>
<evidence type="ECO:0000256" key="5">
    <source>
        <dbReference type="ARBA" id="ARBA00023295"/>
    </source>
</evidence>
<proteinExistence type="inferred from homology"/>
<gene>
    <name evidence="8" type="ORF">BBIA_0264</name>
</gene>
<evidence type="ECO:0000313" key="8">
    <source>
        <dbReference type="EMBL" id="KFI52584.1"/>
    </source>
</evidence>
<evidence type="ECO:0000256" key="3">
    <source>
        <dbReference type="ARBA" id="ARBA00012556"/>
    </source>
</evidence>
<comment type="catalytic activity">
    <reaction evidence="1 6">
        <text>The enzyme specifically hydrolyzes (1-&gt;4)-beta-D-galactosidic linkages in type I arabinogalactans.</text>
        <dbReference type="EC" id="3.2.1.89"/>
    </reaction>
</comment>
<dbReference type="GO" id="GO:0045490">
    <property type="term" value="P:pectin catabolic process"/>
    <property type="evidence" value="ECO:0007669"/>
    <property type="project" value="TreeGrafter"/>
</dbReference>
<dbReference type="PANTHER" id="PTHR34983">
    <property type="entry name" value="ARABINOGALACTAN ENDO-BETA-1,4-GALACTANASE A"/>
    <property type="match status" value="1"/>
</dbReference>
<dbReference type="InterPro" id="IPR011683">
    <property type="entry name" value="Glyco_hydro_53"/>
</dbReference>
<dbReference type="AlphaFoldDB" id="A0A087A1D4"/>
<evidence type="ECO:0000256" key="2">
    <source>
        <dbReference type="ARBA" id="ARBA00010687"/>
    </source>
</evidence>
<keyword evidence="8" id="KW-0858">Xylan degradation</keyword>
<evidence type="ECO:0000256" key="4">
    <source>
        <dbReference type="ARBA" id="ARBA00022801"/>
    </source>
</evidence>
<evidence type="ECO:0000256" key="6">
    <source>
        <dbReference type="RuleBase" id="RU361192"/>
    </source>
</evidence>
<dbReference type="Pfam" id="PF07745">
    <property type="entry name" value="Glyco_hydro_53"/>
    <property type="match status" value="1"/>
</dbReference>
<evidence type="ECO:0000313" key="9">
    <source>
        <dbReference type="Proteomes" id="UP000029108"/>
    </source>
</evidence>
<dbReference type="PANTHER" id="PTHR34983:SF1">
    <property type="entry name" value="ARABINOGALACTAN ENDO-BETA-1,4-GALACTANASE A"/>
    <property type="match status" value="1"/>
</dbReference>
<evidence type="ECO:0000256" key="7">
    <source>
        <dbReference type="SAM" id="MobiDB-lite"/>
    </source>
</evidence>
<dbReference type="EC" id="3.2.1.89" evidence="3 6"/>